<feature type="coiled-coil region" evidence="2">
    <location>
        <begin position="371"/>
        <end position="398"/>
    </location>
</feature>
<feature type="region of interest" description="Disordered" evidence="3">
    <location>
        <begin position="292"/>
        <end position="314"/>
    </location>
</feature>
<feature type="region of interest" description="Disordered" evidence="3">
    <location>
        <begin position="197"/>
        <end position="227"/>
    </location>
</feature>
<feature type="coiled-coil region" evidence="2">
    <location>
        <begin position="68"/>
        <end position="105"/>
    </location>
</feature>
<comment type="caution">
    <text evidence="4">The sequence shown here is derived from an EMBL/GenBank/DDBJ whole genome shotgun (WGS) entry which is preliminary data.</text>
</comment>
<dbReference type="Pfam" id="PF05186">
    <property type="entry name" value="Dpy-30"/>
    <property type="match status" value="1"/>
</dbReference>
<dbReference type="InterPro" id="IPR049630">
    <property type="entry name" value="DYDC-like_DD"/>
</dbReference>
<feature type="compositionally biased region" description="Acidic residues" evidence="3">
    <location>
        <begin position="654"/>
        <end position="666"/>
    </location>
</feature>
<keyword evidence="5" id="KW-1185">Reference proteome</keyword>
<name>A0AAD2DB48_EUPCR</name>
<dbReference type="InterPro" id="IPR007858">
    <property type="entry name" value="Dpy-30_motif"/>
</dbReference>
<evidence type="ECO:0000313" key="4">
    <source>
        <dbReference type="EMBL" id="CAI2387904.1"/>
    </source>
</evidence>
<evidence type="ECO:0000256" key="2">
    <source>
        <dbReference type="SAM" id="Coils"/>
    </source>
</evidence>
<evidence type="ECO:0000313" key="5">
    <source>
        <dbReference type="Proteomes" id="UP001295684"/>
    </source>
</evidence>
<feature type="compositionally biased region" description="Basic and acidic residues" evidence="3">
    <location>
        <begin position="292"/>
        <end position="306"/>
    </location>
</feature>
<evidence type="ECO:0000256" key="3">
    <source>
        <dbReference type="SAM" id="MobiDB-lite"/>
    </source>
</evidence>
<reference evidence="4" key="1">
    <citation type="submission" date="2023-07" db="EMBL/GenBank/DDBJ databases">
        <authorList>
            <consortium name="AG Swart"/>
            <person name="Singh M."/>
            <person name="Singh A."/>
            <person name="Seah K."/>
            <person name="Emmerich C."/>
        </authorList>
    </citation>
    <scope>NUCLEOTIDE SEQUENCE</scope>
    <source>
        <strain evidence="4">DP1</strain>
    </source>
</reference>
<dbReference type="GO" id="GO:0048188">
    <property type="term" value="C:Set1C/COMPASS complex"/>
    <property type="evidence" value="ECO:0007669"/>
    <property type="project" value="InterPro"/>
</dbReference>
<dbReference type="Proteomes" id="UP001295684">
    <property type="component" value="Unassembled WGS sequence"/>
</dbReference>
<proteinExistence type="inferred from homology"/>
<dbReference type="EMBL" id="CAMPGE010030384">
    <property type="protein sequence ID" value="CAI2387904.1"/>
    <property type="molecule type" value="Genomic_DNA"/>
</dbReference>
<feature type="compositionally biased region" description="Acidic residues" evidence="3">
    <location>
        <begin position="699"/>
        <end position="717"/>
    </location>
</feature>
<feature type="compositionally biased region" description="Basic and acidic residues" evidence="3">
    <location>
        <begin position="434"/>
        <end position="449"/>
    </location>
</feature>
<dbReference type="InterPro" id="IPR037856">
    <property type="entry name" value="Sdc1/DPY30"/>
</dbReference>
<feature type="compositionally biased region" description="Basic and acidic residues" evidence="3">
    <location>
        <begin position="456"/>
        <end position="472"/>
    </location>
</feature>
<dbReference type="PANTHER" id="PTHR23356">
    <property type="entry name" value="DPY30-RELATED"/>
    <property type="match status" value="1"/>
</dbReference>
<dbReference type="AlphaFoldDB" id="A0AAD2DB48"/>
<organism evidence="4 5">
    <name type="scientific">Euplotes crassus</name>
    <dbReference type="NCBI Taxonomy" id="5936"/>
    <lineage>
        <taxon>Eukaryota</taxon>
        <taxon>Sar</taxon>
        <taxon>Alveolata</taxon>
        <taxon>Ciliophora</taxon>
        <taxon>Intramacronucleata</taxon>
        <taxon>Spirotrichea</taxon>
        <taxon>Hypotrichia</taxon>
        <taxon>Euplotida</taxon>
        <taxon>Euplotidae</taxon>
        <taxon>Moneuplotes</taxon>
    </lineage>
</organism>
<comment type="similarity">
    <text evidence="1">Belongs to the dpy-30 family.</text>
</comment>
<feature type="compositionally biased region" description="Acidic residues" evidence="3">
    <location>
        <begin position="211"/>
        <end position="220"/>
    </location>
</feature>
<feature type="region of interest" description="Disordered" evidence="3">
    <location>
        <begin position="632"/>
        <end position="717"/>
    </location>
</feature>
<feature type="compositionally biased region" description="Basic and acidic residues" evidence="3">
    <location>
        <begin position="197"/>
        <end position="210"/>
    </location>
</feature>
<protein>
    <submittedName>
        <fullName evidence="4">Uncharacterized protein</fullName>
    </submittedName>
</protein>
<dbReference type="Gene3D" id="1.20.890.10">
    <property type="entry name" value="cAMP-dependent protein kinase regulatory subunit, dimerization-anchoring domain"/>
    <property type="match status" value="1"/>
</dbReference>
<feature type="region of interest" description="Disordered" evidence="3">
    <location>
        <begin position="434"/>
        <end position="476"/>
    </location>
</feature>
<feature type="compositionally biased region" description="Basic and acidic residues" evidence="3">
    <location>
        <begin position="632"/>
        <end position="653"/>
    </location>
</feature>
<accession>A0AAD2DB48</accession>
<keyword evidence="2" id="KW-0175">Coiled coil</keyword>
<dbReference type="PANTHER" id="PTHR23356:SF16">
    <property type="entry name" value="DPY30 DOMAIN CONTAINING 2"/>
    <property type="match status" value="1"/>
</dbReference>
<sequence>MIDDPRFGKDQLNETVDYLSKQEIGVIISQGLAETYREQPSNPVDYLGKWLLNNTRREAQKVCDDDRKDHVKELIAIYERNLKLAKLEEDDKKKIQKAKDDKEEAFFTKVEKCEDHEDIVQDLCEYLQEYTNSTSVFVSKLVQEKNPIEEDDNDKAHLKEDGALFLDIHHSAPEEFKFLLRKTIGIDEGVVHDVFKEEPQTEPNEVKATEEEAEAEGEEPPEQKPASVDIEEIVREPRIKFFKVPRLGNLFCIRLSYERCLFEQALDEAVKDVYDVENKKRQQEIEKAMFEEQEAKRKEEAEKNETEFEPEEKEWEEIKLKPYETEMVDYAVCLDTMGQDRQFTEAEKEKVFKAIMTFSKVWQEQERRNLEKDVNRRIEKAEEDKTFIEKAKARFEEVSEKWVEQNLEESEENRDEKLKRLEYKKMILNGEVIEIRPESPSETKKEDRRERRKRKEREDKEKEENKDDSKDQAEEEDIDFTEKWKNDLKELTQYRVIKMARVIQTAFYLLKYTREDICEEKTNCLDWKKTKKYLNDDFFKNLKEYQPIGEKKDEYKEYQKLNFLMKYLEEIQLQDIEAYSLALGQLFLFLQLAMKIRKEDVLKRYLNNQRLKEERETAEKLEEERLEERATFLEDERQKWEDEHKKPEPKEGEGEGEDDEEDEEAEGEGKEEKQFDEEATLAKFDKEKPPTEIPPPVVDDIDNDIELTEEDINPPQE</sequence>
<evidence type="ECO:0000256" key="1">
    <source>
        <dbReference type="ARBA" id="ARBA00010849"/>
    </source>
</evidence>
<dbReference type="CDD" id="cd22966">
    <property type="entry name" value="DD_DYDC-like"/>
    <property type="match status" value="1"/>
</dbReference>
<gene>
    <name evidence="4" type="ORF">ECRASSUSDP1_LOCUS29538</name>
</gene>